<sequence length="164" mass="18908">TCAETGKPSTVFKADFRCQILEYGYQIFQVASPTNLKKLEEVQLSAASIITGLRCSCPTDIALYETDIQPLSMRFEVNSYRYFNKIKNFGSFNRAFSFILNWTSNQRLKRDSPLNYMWKRGSIDFNVDTSTPFTSCITPFTSCITPIDYFNHAEFREEFLTSTT</sequence>
<gene>
    <name evidence="1" type="primary">pol_1780</name>
    <name evidence="1" type="ORF">TNIN_382251</name>
</gene>
<keyword evidence="1" id="KW-0695">RNA-directed DNA polymerase</keyword>
<feature type="non-terminal residue" evidence="1">
    <location>
        <position position="164"/>
    </location>
</feature>
<keyword evidence="1" id="KW-0548">Nucleotidyltransferase</keyword>
<proteinExistence type="predicted"/>
<comment type="caution">
    <text evidence="1">The sequence shown here is derived from an EMBL/GenBank/DDBJ whole genome shotgun (WGS) entry which is preliminary data.</text>
</comment>
<dbReference type="GO" id="GO:0003964">
    <property type="term" value="F:RNA-directed DNA polymerase activity"/>
    <property type="evidence" value="ECO:0007669"/>
    <property type="project" value="UniProtKB-KW"/>
</dbReference>
<name>A0A8X6XVD7_9ARAC</name>
<reference evidence="1" key="1">
    <citation type="submission" date="2020-08" db="EMBL/GenBank/DDBJ databases">
        <title>Multicomponent nature underlies the extraordinary mechanical properties of spider dragline silk.</title>
        <authorList>
            <person name="Kono N."/>
            <person name="Nakamura H."/>
            <person name="Mori M."/>
            <person name="Yoshida Y."/>
            <person name="Ohtoshi R."/>
            <person name="Malay A.D."/>
            <person name="Moran D.A.P."/>
            <person name="Tomita M."/>
            <person name="Numata K."/>
            <person name="Arakawa K."/>
        </authorList>
    </citation>
    <scope>NUCLEOTIDE SEQUENCE</scope>
</reference>
<protein>
    <submittedName>
        <fullName evidence="1">RNA-directed DNA polymerase from mobile element jockey</fullName>
    </submittedName>
</protein>
<evidence type="ECO:0000313" key="2">
    <source>
        <dbReference type="Proteomes" id="UP000886998"/>
    </source>
</evidence>
<evidence type="ECO:0000313" key="1">
    <source>
        <dbReference type="EMBL" id="GFY60264.1"/>
    </source>
</evidence>
<dbReference type="AlphaFoldDB" id="A0A8X6XVD7"/>
<organism evidence="1 2">
    <name type="scientific">Trichonephila inaurata madagascariensis</name>
    <dbReference type="NCBI Taxonomy" id="2747483"/>
    <lineage>
        <taxon>Eukaryota</taxon>
        <taxon>Metazoa</taxon>
        <taxon>Ecdysozoa</taxon>
        <taxon>Arthropoda</taxon>
        <taxon>Chelicerata</taxon>
        <taxon>Arachnida</taxon>
        <taxon>Araneae</taxon>
        <taxon>Araneomorphae</taxon>
        <taxon>Entelegynae</taxon>
        <taxon>Araneoidea</taxon>
        <taxon>Nephilidae</taxon>
        <taxon>Trichonephila</taxon>
        <taxon>Trichonephila inaurata</taxon>
    </lineage>
</organism>
<dbReference type="EMBL" id="BMAV01013072">
    <property type="protein sequence ID" value="GFY60264.1"/>
    <property type="molecule type" value="Genomic_DNA"/>
</dbReference>
<keyword evidence="2" id="KW-1185">Reference proteome</keyword>
<accession>A0A8X6XVD7</accession>
<keyword evidence="1" id="KW-0808">Transferase</keyword>
<dbReference type="OrthoDB" id="6432178at2759"/>
<dbReference type="Proteomes" id="UP000886998">
    <property type="component" value="Unassembled WGS sequence"/>
</dbReference>